<dbReference type="STRING" id="861299.J421_0117"/>
<gene>
    <name evidence="11" type="ORF">J421_0117</name>
</gene>
<dbReference type="InterPro" id="IPR029070">
    <property type="entry name" value="Chitinase_insertion_sf"/>
</dbReference>
<dbReference type="Gene3D" id="2.60.40.10">
    <property type="entry name" value="Immunoglobulins"/>
    <property type="match status" value="2"/>
</dbReference>
<dbReference type="Proteomes" id="UP000019151">
    <property type="component" value="Chromosome"/>
</dbReference>
<comment type="similarity">
    <text evidence="2">Belongs to the glycosyl hydrolase 18 family. Chitinase class II subfamily.</text>
</comment>
<dbReference type="Pfam" id="PF00704">
    <property type="entry name" value="Glyco_hydro_18"/>
    <property type="match status" value="1"/>
</dbReference>
<dbReference type="InterPro" id="IPR001223">
    <property type="entry name" value="Glyco_hydro18_cat"/>
</dbReference>
<name>W0R964_9BACT</name>
<keyword evidence="12" id="KW-1185">Reference proteome</keyword>
<dbReference type="PROSITE" id="PS01095">
    <property type="entry name" value="GH18_1"/>
    <property type="match status" value="1"/>
</dbReference>
<dbReference type="GO" id="GO:0005576">
    <property type="term" value="C:extracellular region"/>
    <property type="evidence" value="ECO:0007669"/>
    <property type="project" value="TreeGrafter"/>
</dbReference>
<dbReference type="InParanoid" id="W0R964"/>
<dbReference type="Pfam" id="PF00801">
    <property type="entry name" value="PKD"/>
    <property type="match status" value="1"/>
</dbReference>
<evidence type="ECO:0000259" key="10">
    <source>
        <dbReference type="PROSITE" id="PS51910"/>
    </source>
</evidence>
<dbReference type="InterPro" id="IPR050314">
    <property type="entry name" value="Glycosyl_Hydrlase_18"/>
</dbReference>
<dbReference type="GO" id="GO:0008843">
    <property type="term" value="F:endochitinase activity"/>
    <property type="evidence" value="ECO:0007669"/>
    <property type="project" value="UniProtKB-EC"/>
</dbReference>
<dbReference type="InterPro" id="IPR000601">
    <property type="entry name" value="PKD_dom"/>
</dbReference>
<proteinExistence type="inferred from homology"/>
<evidence type="ECO:0000256" key="4">
    <source>
        <dbReference type="ARBA" id="ARBA00022801"/>
    </source>
</evidence>
<evidence type="ECO:0000256" key="3">
    <source>
        <dbReference type="ARBA" id="ARBA00012729"/>
    </source>
</evidence>
<dbReference type="KEGG" id="gba:J421_0117"/>
<dbReference type="PROSITE" id="PS51910">
    <property type="entry name" value="GH18_2"/>
    <property type="match status" value="1"/>
</dbReference>
<keyword evidence="4 7" id="KW-0378">Hydrolase</keyword>
<dbReference type="Gene3D" id="3.10.50.10">
    <property type="match status" value="1"/>
</dbReference>
<evidence type="ECO:0000313" key="11">
    <source>
        <dbReference type="EMBL" id="AHG87654.1"/>
    </source>
</evidence>
<dbReference type="AlphaFoldDB" id="W0R964"/>
<protein>
    <recommendedName>
        <fullName evidence="3">chitinase</fullName>
        <ecNumber evidence="3">3.2.1.14</ecNumber>
    </recommendedName>
</protein>
<dbReference type="InterPro" id="IPR022409">
    <property type="entry name" value="PKD/Chitinase_dom"/>
</dbReference>
<evidence type="ECO:0000256" key="5">
    <source>
        <dbReference type="ARBA" id="ARBA00023024"/>
    </source>
</evidence>
<feature type="region of interest" description="Disordered" evidence="8">
    <location>
        <begin position="27"/>
        <end position="47"/>
    </location>
</feature>
<comment type="catalytic activity">
    <reaction evidence="1">
        <text>Random endo-hydrolysis of N-acetyl-beta-D-glucosaminide (1-&gt;4)-beta-linkages in chitin and chitodextrins.</text>
        <dbReference type="EC" id="3.2.1.14"/>
    </reaction>
</comment>
<keyword evidence="5" id="KW-0119">Carbohydrate metabolism</keyword>
<dbReference type="Gene3D" id="3.20.20.80">
    <property type="entry name" value="Glycosidases"/>
    <property type="match status" value="1"/>
</dbReference>
<dbReference type="SUPFAM" id="SSF49299">
    <property type="entry name" value="PKD domain"/>
    <property type="match status" value="1"/>
</dbReference>
<keyword evidence="5" id="KW-0624">Polysaccharide degradation</keyword>
<dbReference type="PROSITE" id="PS50853">
    <property type="entry name" value="FN3"/>
    <property type="match status" value="1"/>
</dbReference>
<dbReference type="InterPro" id="IPR011583">
    <property type="entry name" value="Chitinase_II/V-like_cat"/>
</dbReference>
<dbReference type="PANTHER" id="PTHR11177">
    <property type="entry name" value="CHITINASE"/>
    <property type="match status" value="1"/>
</dbReference>
<keyword evidence="6 7" id="KW-0326">Glycosidase</keyword>
<dbReference type="InterPro" id="IPR036116">
    <property type="entry name" value="FN3_sf"/>
</dbReference>
<evidence type="ECO:0000313" key="12">
    <source>
        <dbReference type="Proteomes" id="UP000019151"/>
    </source>
</evidence>
<evidence type="ECO:0000256" key="7">
    <source>
        <dbReference type="RuleBase" id="RU000489"/>
    </source>
</evidence>
<dbReference type="CDD" id="cd00063">
    <property type="entry name" value="FN3"/>
    <property type="match status" value="1"/>
</dbReference>
<evidence type="ECO:0000256" key="2">
    <source>
        <dbReference type="ARBA" id="ARBA00009121"/>
    </source>
</evidence>
<dbReference type="InterPro" id="IPR035986">
    <property type="entry name" value="PKD_dom_sf"/>
</dbReference>
<evidence type="ECO:0000256" key="1">
    <source>
        <dbReference type="ARBA" id="ARBA00000822"/>
    </source>
</evidence>
<evidence type="ECO:0000256" key="8">
    <source>
        <dbReference type="SAM" id="MobiDB-lite"/>
    </source>
</evidence>
<dbReference type="EMBL" id="CP007128">
    <property type="protein sequence ID" value="AHG87654.1"/>
    <property type="molecule type" value="Genomic_DNA"/>
</dbReference>
<sequence length="574" mass="58370">MLLAGALACSTDQRSITAPSDAARLDKNKRNLPSAPQSVQATAGDAQATVAWQPPRSTGTSALVSYTVTSSPGGITATVAASATTATVAGLTNGTTYTFTVVATNASGSGPASSPSNAVTPKAATAPNASPTATISAPTSGASVAQGASVTFTGAGSDPEDGALSGASLVWTSSINGQIGTGTSFSTTTLSAGTHTITLTATDSKGAKGSATVTITVTASAPAPSARWVSGYYVGYQRSLYPETSVDFTYMTHVIVGAAEPTGSGAGLDTTFFIDNTNGPKMARNLTARAHSFGRKAIMMLGGAGWHNQLVTATNSTYRAAFVSNLVKAMNAFGFDGIDVDWEPVNSADEPQALQFLKDLRAAKPGIIITFPVGWVNANFGLSDTFAAQIAPYVDQINVMSYQMADNWGGWLSWHSAALYGEAANHPSSVSSSVRAYVAVGVPAAKLGVGIGAYGSCWSGTNAVLQTLGSTAGVVASDNVMSYANIMSSYYSSTAYKWDATAQMGYLSFASATGPQGCTMVSYEDPQSVSAKGAYAKSQGLGGAIVWTIGQGHLTTAAAGQQDPLLQALYGAMQ</sequence>
<feature type="domain" description="Fibronectin type-III" evidence="9">
    <location>
        <begin position="32"/>
        <end position="123"/>
    </location>
</feature>
<dbReference type="SUPFAM" id="SSF51445">
    <property type="entry name" value="(Trans)glycosidases"/>
    <property type="match status" value="1"/>
</dbReference>
<feature type="domain" description="GH18" evidence="10">
    <location>
        <begin position="227"/>
        <end position="574"/>
    </location>
</feature>
<evidence type="ECO:0000256" key="6">
    <source>
        <dbReference type="ARBA" id="ARBA00023295"/>
    </source>
</evidence>
<dbReference type="InterPro" id="IPR003961">
    <property type="entry name" value="FN3_dom"/>
</dbReference>
<dbReference type="Pfam" id="PF00041">
    <property type="entry name" value="fn3"/>
    <property type="match status" value="1"/>
</dbReference>
<dbReference type="PATRIC" id="fig|861299.3.peg.115"/>
<dbReference type="HOGENOM" id="CLU_456171_0_0_0"/>
<dbReference type="GO" id="GO:0005975">
    <property type="term" value="P:carbohydrate metabolic process"/>
    <property type="evidence" value="ECO:0007669"/>
    <property type="project" value="InterPro"/>
</dbReference>
<feature type="region of interest" description="Disordered" evidence="8">
    <location>
        <begin position="107"/>
        <end position="140"/>
    </location>
</feature>
<dbReference type="EC" id="3.2.1.14" evidence="3"/>
<dbReference type="GO" id="GO:0008061">
    <property type="term" value="F:chitin binding"/>
    <property type="evidence" value="ECO:0007669"/>
    <property type="project" value="InterPro"/>
</dbReference>
<organism evidence="11 12">
    <name type="scientific">Gemmatirosa kalamazoonensis</name>
    <dbReference type="NCBI Taxonomy" id="861299"/>
    <lineage>
        <taxon>Bacteria</taxon>
        <taxon>Pseudomonadati</taxon>
        <taxon>Gemmatimonadota</taxon>
        <taxon>Gemmatimonadia</taxon>
        <taxon>Gemmatimonadales</taxon>
        <taxon>Gemmatimonadaceae</taxon>
        <taxon>Gemmatirosa</taxon>
    </lineage>
</organism>
<dbReference type="SMART" id="SM00089">
    <property type="entry name" value="PKD"/>
    <property type="match status" value="1"/>
</dbReference>
<dbReference type="PANTHER" id="PTHR11177:SF317">
    <property type="entry name" value="CHITINASE 12-RELATED"/>
    <property type="match status" value="1"/>
</dbReference>
<accession>W0R964</accession>
<dbReference type="SMART" id="SM00636">
    <property type="entry name" value="Glyco_18"/>
    <property type="match status" value="1"/>
</dbReference>
<keyword evidence="5" id="KW-0146">Chitin degradation</keyword>
<dbReference type="InterPro" id="IPR001579">
    <property type="entry name" value="Glyco_hydro_18_chit_AS"/>
</dbReference>
<dbReference type="PRINTS" id="PR00014">
    <property type="entry name" value="FNTYPEIII"/>
</dbReference>
<dbReference type="eggNOG" id="COG3325">
    <property type="taxonomic scope" value="Bacteria"/>
</dbReference>
<dbReference type="InterPro" id="IPR017853">
    <property type="entry name" value="GH"/>
</dbReference>
<dbReference type="GO" id="GO:0006032">
    <property type="term" value="P:chitin catabolic process"/>
    <property type="evidence" value="ECO:0007669"/>
    <property type="project" value="UniProtKB-KW"/>
</dbReference>
<dbReference type="SUPFAM" id="SSF49265">
    <property type="entry name" value="Fibronectin type III"/>
    <property type="match status" value="1"/>
</dbReference>
<evidence type="ECO:0000259" key="9">
    <source>
        <dbReference type="PROSITE" id="PS50853"/>
    </source>
</evidence>
<dbReference type="SMART" id="SM00060">
    <property type="entry name" value="FN3"/>
    <property type="match status" value="1"/>
</dbReference>
<reference evidence="11 12" key="1">
    <citation type="journal article" date="2014" name="Genome Announc.">
        <title>Genome Sequence and Methylome of Soil Bacterium Gemmatirosa kalamazoonensis KBS708T, a Member of the Rarely Cultivated Gemmatimonadetes Phylum.</title>
        <authorList>
            <person name="Debruyn J.M."/>
            <person name="Radosevich M."/>
            <person name="Wommack K.E."/>
            <person name="Polson S.W."/>
            <person name="Hauser L.J."/>
            <person name="Fawaz M.N."/>
            <person name="Korlach J."/>
            <person name="Tsai Y.C."/>
        </authorList>
    </citation>
    <scope>NUCLEOTIDE SEQUENCE [LARGE SCALE GENOMIC DNA]</scope>
    <source>
        <strain evidence="11 12">KBS708</strain>
    </source>
</reference>
<dbReference type="InterPro" id="IPR013783">
    <property type="entry name" value="Ig-like_fold"/>
</dbReference>
<dbReference type="FunCoup" id="W0R964">
    <property type="interactions" value="191"/>
</dbReference>